<dbReference type="InterPro" id="IPR008930">
    <property type="entry name" value="Terpenoid_cyclase/PrenylTrfase"/>
</dbReference>
<dbReference type="RefSeq" id="WP_146934817.1">
    <property type="nucleotide sequence ID" value="NZ_BJXW01000004.1"/>
</dbReference>
<dbReference type="SUPFAM" id="SSF48239">
    <property type="entry name" value="Terpenoid cyclases/Protein prenyltransferases"/>
    <property type="match status" value="1"/>
</dbReference>
<dbReference type="InterPro" id="IPR027954">
    <property type="entry name" value="Transcobalamin-like_C"/>
</dbReference>
<evidence type="ECO:0008006" key="6">
    <source>
        <dbReference type="Google" id="ProtNLM"/>
    </source>
</evidence>
<evidence type="ECO:0000259" key="2">
    <source>
        <dbReference type="Pfam" id="PF13243"/>
    </source>
</evidence>
<dbReference type="Pfam" id="PF13243">
    <property type="entry name" value="SQHop_cyclase_C"/>
    <property type="match status" value="1"/>
</dbReference>
<sequence>MRKSYAIIFTFFLIISQFSFLRPYFVIAETYDEVVMISAVDESGKVIVPVTAVPMSKGDTAFDIWLAGAQEHHFDIRYEDTEQGAFIQEVAHIKATDKYFWSFVINGKESDTGLSAYDVKHGDHLMLVLRDLDNFAPSVHVHVSVTDESGKSIVPMTDITVSKDATVYDVIYQLSLETEKPFVVRMDDGYMSYILDTYFISAIMIHDDVIEEKEMTYQVSDEDVLQIEIEAALEQQDDQSVQVNAKQRKETHDAKTEINEAHVSQDVLKQKELLKKVPPFSKSLLQQQIKQTLSFFKRQGELQYGDEWLIWGLAHADEHISNTYLDSMKELLEDHYVIEDIFELEKIIISLSALGEDAANFNGHRLINQLIRHEEFEKASPSINSVIYGLIALDSRAYDANDDIRKHLVDILLQNQLSDGGWAWTGDVSTADITAMVLQALAPYQDEQDVKLAIDDALKFLQEELQEIGGYYDEWSGYPSETTSQVIIALTALGIDPTSDTYTTAGGHLLEHLFKYRANDGAFKHVIHEESNVLATEQAFLALLAYERYQSGKGSVFDFTSMKKSNFQADEESQTGKKLSNTNMSNYLLIGIVIVLLVGILLFRRIKRNT</sequence>
<protein>
    <recommendedName>
        <fullName evidence="6">DUF4430 domain-containing protein</fullName>
    </recommendedName>
</protein>
<dbReference type="InterPro" id="IPR051588">
    <property type="entry name" value="Cobalamin_Transport"/>
</dbReference>
<keyword evidence="1" id="KW-0472">Membrane</keyword>
<dbReference type="PANTHER" id="PTHR10559:SF18">
    <property type="entry name" value="TRANSCOBALAMIN II"/>
    <property type="match status" value="1"/>
</dbReference>
<dbReference type="OrthoDB" id="411361at2"/>
<dbReference type="InterPro" id="IPR032696">
    <property type="entry name" value="SQ_cyclase_C"/>
</dbReference>
<dbReference type="Pfam" id="PF14478">
    <property type="entry name" value="DUF4430"/>
    <property type="match status" value="1"/>
</dbReference>
<dbReference type="AlphaFoldDB" id="A0A511UTU8"/>
<feature type="domain" description="Transcobalamin-like C-terminal" evidence="3">
    <location>
        <begin position="70"/>
        <end position="125"/>
    </location>
</feature>
<comment type="caution">
    <text evidence="4">The sequence shown here is derived from an EMBL/GenBank/DDBJ whole genome shotgun (WGS) entry which is preliminary data.</text>
</comment>
<organism evidence="4 5">
    <name type="scientific">Cerasibacillus quisquiliarum</name>
    <dbReference type="NCBI Taxonomy" id="227865"/>
    <lineage>
        <taxon>Bacteria</taxon>
        <taxon>Bacillati</taxon>
        <taxon>Bacillota</taxon>
        <taxon>Bacilli</taxon>
        <taxon>Bacillales</taxon>
        <taxon>Bacillaceae</taxon>
        <taxon>Cerasibacillus</taxon>
    </lineage>
</organism>
<dbReference type="PANTHER" id="PTHR10559">
    <property type="entry name" value="TRANSCOBALAMIN-1/GASTRIC INTRINSIC FACTOR"/>
    <property type="match status" value="1"/>
</dbReference>
<dbReference type="Gene3D" id="2.170.130.30">
    <property type="match status" value="1"/>
</dbReference>
<keyword evidence="1" id="KW-1133">Transmembrane helix</keyword>
<feature type="transmembrane region" description="Helical" evidence="1">
    <location>
        <begin position="584"/>
        <end position="603"/>
    </location>
</feature>
<dbReference type="Proteomes" id="UP000321491">
    <property type="component" value="Unassembled WGS sequence"/>
</dbReference>
<dbReference type="CDD" id="cd00688">
    <property type="entry name" value="ISOPREN_C2_like"/>
    <property type="match status" value="1"/>
</dbReference>
<gene>
    <name evidence="4" type="ORF">CQU01_02630</name>
</gene>
<keyword evidence="5" id="KW-1185">Reference proteome</keyword>
<feature type="domain" description="Squalene cyclase C-terminal" evidence="2">
    <location>
        <begin position="427"/>
        <end position="506"/>
    </location>
</feature>
<accession>A0A511UTU8</accession>
<dbReference type="Gene3D" id="1.50.10.20">
    <property type="match status" value="1"/>
</dbReference>
<proteinExistence type="predicted"/>
<reference evidence="4 5" key="1">
    <citation type="submission" date="2019-07" db="EMBL/GenBank/DDBJ databases">
        <title>Whole genome shotgun sequence of Cerasibacillus quisquiliarum NBRC 102429.</title>
        <authorList>
            <person name="Hosoyama A."/>
            <person name="Uohara A."/>
            <person name="Ohji S."/>
            <person name="Ichikawa N."/>
        </authorList>
    </citation>
    <scope>NUCLEOTIDE SEQUENCE [LARGE SCALE GENOMIC DNA]</scope>
    <source>
        <strain evidence="4 5">NBRC 102429</strain>
    </source>
</reference>
<name>A0A511UTU8_9BACI</name>
<evidence type="ECO:0000313" key="4">
    <source>
        <dbReference type="EMBL" id="GEN30025.1"/>
    </source>
</evidence>
<evidence type="ECO:0000259" key="3">
    <source>
        <dbReference type="Pfam" id="PF14478"/>
    </source>
</evidence>
<evidence type="ECO:0000313" key="5">
    <source>
        <dbReference type="Proteomes" id="UP000321491"/>
    </source>
</evidence>
<dbReference type="EMBL" id="BJXW01000004">
    <property type="protein sequence ID" value="GEN30025.1"/>
    <property type="molecule type" value="Genomic_DNA"/>
</dbReference>
<keyword evidence="1" id="KW-0812">Transmembrane</keyword>
<evidence type="ECO:0000256" key="1">
    <source>
        <dbReference type="SAM" id="Phobius"/>
    </source>
</evidence>